<name>A0A0U5BCC3_9PROT</name>
<dbReference type="InterPro" id="IPR002877">
    <property type="entry name" value="RNA_MeTrfase_FtsJ_dom"/>
</dbReference>
<dbReference type="Proteomes" id="UP000056109">
    <property type="component" value="Chromosome I"/>
</dbReference>
<organism evidence="2 3">
    <name type="scientific">Acetobacter senegalensis</name>
    <dbReference type="NCBI Taxonomy" id="446692"/>
    <lineage>
        <taxon>Bacteria</taxon>
        <taxon>Pseudomonadati</taxon>
        <taxon>Pseudomonadota</taxon>
        <taxon>Alphaproteobacteria</taxon>
        <taxon>Acetobacterales</taxon>
        <taxon>Acetobacteraceae</taxon>
        <taxon>Acetobacter</taxon>
    </lineage>
</organism>
<keyword evidence="2" id="KW-0808">Transferase</keyword>
<feature type="domain" description="Ribosomal RNA methyltransferase FtsJ" evidence="1">
    <location>
        <begin position="203"/>
        <end position="291"/>
    </location>
</feature>
<dbReference type="Pfam" id="PF01728">
    <property type="entry name" value="FtsJ"/>
    <property type="match status" value="1"/>
</dbReference>
<dbReference type="SUPFAM" id="SSF53335">
    <property type="entry name" value="S-adenosyl-L-methionine-dependent methyltransferases"/>
    <property type="match status" value="1"/>
</dbReference>
<dbReference type="Gene3D" id="3.40.50.150">
    <property type="entry name" value="Vaccinia Virus protein VP39"/>
    <property type="match status" value="1"/>
</dbReference>
<protein>
    <submittedName>
        <fullName evidence="2">Putative RNA 2'-O-ribose methyltransferase MtfA</fullName>
    </submittedName>
</protein>
<evidence type="ECO:0000313" key="2">
    <source>
        <dbReference type="EMBL" id="CEF42195.1"/>
    </source>
</evidence>
<dbReference type="GO" id="GO:0008168">
    <property type="term" value="F:methyltransferase activity"/>
    <property type="evidence" value="ECO:0007669"/>
    <property type="project" value="UniProtKB-KW"/>
</dbReference>
<keyword evidence="2" id="KW-0489">Methyltransferase</keyword>
<dbReference type="EMBL" id="LN606600">
    <property type="protein sequence ID" value="CEF42195.1"/>
    <property type="molecule type" value="Genomic_DNA"/>
</dbReference>
<dbReference type="KEGG" id="asz:ASN_2942"/>
<dbReference type="AlphaFoldDB" id="A0A0U5BCC3"/>
<dbReference type="PANTHER" id="PTHR37524:SF2">
    <property type="entry name" value="RIBOSOMAL RNA METHYLTRANSFERASE FTSJ DOMAIN-CONTAINING PROTEIN"/>
    <property type="match status" value="1"/>
</dbReference>
<evidence type="ECO:0000313" key="3">
    <source>
        <dbReference type="Proteomes" id="UP000056109"/>
    </source>
</evidence>
<reference evidence="3" key="1">
    <citation type="submission" date="2014-09" db="EMBL/GenBank/DDBJ databases">
        <authorList>
            <person name="Illeghems K.G."/>
        </authorList>
    </citation>
    <scope>NUCLEOTIDE SEQUENCE [LARGE SCALE GENOMIC DNA]</scope>
    <source>
        <strain evidence="3">108B</strain>
    </source>
</reference>
<dbReference type="PANTHER" id="PTHR37524">
    <property type="entry name" value="RIBOSOMAL RNA LARGE SUBUNIT METHYLTRANSFERASE M"/>
    <property type="match status" value="1"/>
</dbReference>
<proteinExistence type="predicted"/>
<keyword evidence="3" id="KW-1185">Reference proteome</keyword>
<evidence type="ECO:0000259" key="1">
    <source>
        <dbReference type="Pfam" id="PF01728"/>
    </source>
</evidence>
<gene>
    <name evidence="2" type="primary">mtfA</name>
    <name evidence="2" type="ORF">ASN_2942</name>
</gene>
<sequence>MRTVVGHSAVLWRRVLHGIFWPSRCPCRPHRRQYSYPLVALPCWWMGLPRMTQTIRGAWLAPEGLETVLEQDLARRGVTIDRWHGQLALSGQPSVFSPWALDIWQEPEVAPITSIRSAAEILRARQRNWSLYAADCFRRAALIEERLPPVKAAPLTFPTAPPISPLGAWTLLDASTLLFSARKSSPFVNGTPQFVEDRIGPPSRAYLKLWEACTRLGRWPQPGETCLDLGATPGGWTWAIAKLGANVTAIDRAPLDPRVAAMPTVSFQQGSAFGLDPKEMPEADWVFSDIIAYPKRLFALATRWIESGRAKQLVLTVKFQGETDHDTVAAFEAIPGGHLAHLAQNKHELTFFWTKPAP</sequence>
<dbReference type="GO" id="GO:0032259">
    <property type="term" value="P:methylation"/>
    <property type="evidence" value="ECO:0007669"/>
    <property type="project" value="UniProtKB-KW"/>
</dbReference>
<dbReference type="PATRIC" id="fig|446692.3.peg.3093"/>
<dbReference type="InterPro" id="IPR029063">
    <property type="entry name" value="SAM-dependent_MTases_sf"/>
</dbReference>
<accession>A0A0U5BCC3</accession>